<dbReference type="EMBL" id="JAANBB010000032">
    <property type="protein sequence ID" value="KAF7554430.1"/>
    <property type="molecule type" value="Genomic_DNA"/>
</dbReference>
<dbReference type="InterPro" id="IPR025442">
    <property type="entry name" value="DUF4185"/>
</dbReference>
<name>A0A9P5HGU4_9HYPO</name>
<evidence type="ECO:0000313" key="3">
    <source>
        <dbReference type="Proteomes" id="UP000722485"/>
    </source>
</evidence>
<comment type="caution">
    <text evidence="2">The sequence shown here is derived from an EMBL/GenBank/DDBJ whole genome shotgun (WGS) entry which is preliminary data.</text>
</comment>
<keyword evidence="3" id="KW-1185">Reference proteome</keyword>
<feature type="domain" description="DUF4185" evidence="1">
    <location>
        <begin position="203"/>
        <end position="351"/>
    </location>
</feature>
<gene>
    <name evidence="2" type="ORF">G7Z17_g2882</name>
</gene>
<accession>A0A9P5HGU4</accession>
<proteinExistence type="predicted"/>
<organism evidence="2 3">
    <name type="scientific">Cylindrodendrum hubeiense</name>
    <dbReference type="NCBI Taxonomy" id="595255"/>
    <lineage>
        <taxon>Eukaryota</taxon>
        <taxon>Fungi</taxon>
        <taxon>Dikarya</taxon>
        <taxon>Ascomycota</taxon>
        <taxon>Pezizomycotina</taxon>
        <taxon>Sordariomycetes</taxon>
        <taxon>Hypocreomycetidae</taxon>
        <taxon>Hypocreales</taxon>
        <taxon>Nectriaceae</taxon>
        <taxon>Cylindrodendrum</taxon>
    </lineage>
</organism>
<dbReference type="Proteomes" id="UP000722485">
    <property type="component" value="Unassembled WGS sequence"/>
</dbReference>
<sequence>MAPFKFIRALALAGLARDQVDNTQASGTNPIGDLTVKFLGNQVADNSCSHRDLGFTGHLRGKWYAVYGDTLWCAAGVSDPTQDTDGFHGMVRDSVSALTDDALVVHDLHLNSDDPVAHQNQFVPFNETWGETNLFGFGGTSIVETDYTSGTGAVYYLVNDAENYKGAGVGKVELVDGVPTVTHRFGDSGWWWSGDSTPKYGDIAAYWDPKSKYIYILGNPPSSESGFPASSYVYQARVPAADAFDLSKYEYWWGRQQGWKSDVLSTFTSETAIMWGVGQGQITYNKHFKKYIYVHLGGSTVYLRSAPSPEGPWSADKEIYTATPIDNGLVYAGLAYPHLDTSGKTLTIGFTNNNRIQIIKVTFV</sequence>
<protein>
    <recommendedName>
        <fullName evidence="1">DUF4185 domain-containing protein</fullName>
    </recommendedName>
</protein>
<dbReference type="AlphaFoldDB" id="A0A9P5HGU4"/>
<dbReference type="Pfam" id="PF13810">
    <property type="entry name" value="DUF4185"/>
    <property type="match status" value="1"/>
</dbReference>
<evidence type="ECO:0000259" key="1">
    <source>
        <dbReference type="Pfam" id="PF13810"/>
    </source>
</evidence>
<reference evidence="2" key="1">
    <citation type="submission" date="2020-03" db="EMBL/GenBank/DDBJ databases">
        <title>Draft Genome Sequence of Cylindrodendrum hubeiense.</title>
        <authorList>
            <person name="Buettner E."/>
            <person name="Kellner H."/>
        </authorList>
    </citation>
    <scope>NUCLEOTIDE SEQUENCE</scope>
    <source>
        <strain evidence="2">IHI 201604</strain>
    </source>
</reference>
<evidence type="ECO:0000313" key="2">
    <source>
        <dbReference type="EMBL" id="KAF7554430.1"/>
    </source>
</evidence>
<dbReference type="OrthoDB" id="2583188at2759"/>